<accession>B6IXL1</accession>
<dbReference type="STRING" id="414684.RC1_3686"/>
<evidence type="ECO:0000313" key="2">
    <source>
        <dbReference type="Proteomes" id="UP000001591"/>
    </source>
</evidence>
<dbReference type="RefSeq" id="WP_012568808.1">
    <property type="nucleotide sequence ID" value="NC_011420.2"/>
</dbReference>
<dbReference type="Proteomes" id="UP000001591">
    <property type="component" value="Chromosome"/>
</dbReference>
<dbReference type="EMBL" id="CP000613">
    <property type="protein sequence ID" value="ACJ01035.1"/>
    <property type="molecule type" value="Genomic_DNA"/>
</dbReference>
<dbReference type="OrthoDB" id="9802053at2"/>
<dbReference type="KEGG" id="rce:RC1_3686"/>
<dbReference type="eggNOG" id="ENOG502Z8CH">
    <property type="taxonomic scope" value="Bacteria"/>
</dbReference>
<reference evidence="1 2" key="1">
    <citation type="journal article" date="2010" name="BMC Genomics">
        <title>Metabolic flexibility revealed in the genome of the cyst-forming alpha-1 proteobacterium Rhodospirillum centenum.</title>
        <authorList>
            <person name="Lu Y.K."/>
            <person name="Marden J."/>
            <person name="Han M."/>
            <person name="Swingley W.D."/>
            <person name="Mastrian S.D."/>
            <person name="Chowdhury S.R."/>
            <person name="Hao J."/>
            <person name="Helmy T."/>
            <person name="Kim S."/>
            <person name="Kurdoglu A.A."/>
            <person name="Matthies H.J."/>
            <person name="Rollo D."/>
            <person name="Stothard P."/>
            <person name="Blankenship R.E."/>
            <person name="Bauer C.E."/>
            <person name="Touchman J.W."/>
        </authorList>
    </citation>
    <scope>NUCLEOTIDE SEQUENCE [LARGE SCALE GENOMIC DNA]</scope>
    <source>
        <strain evidence="2">ATCC 51521 / SW</strain>
    </source>
</reference>
<dbReference type="AlphaFoldDB" id="B6IXL1"/>
<sequence length="278" mass="30398">MPMLPQIADGLAEGRLVPFLGPGVLSLDGPGPVPDSPQALAAFFAARVALPRRVRGNVWATAQYIEGARHRQTVRALMREAFAPPLRPNALHRLVARARPPLVVSAWYDRTLETALAGSVGWGSVAGTSRHGVGPAGCPSWWWKTRDAAGRAVPDEVSDTWSTLVYRPHGAVEPDADMLVSDSDYVEVLTEIDIQTPIPPMVKERRTGRGFLFLGCRFDDQMLRIFARQIMKRSQGPHYAVLDGAPTRNEARFLTEQGITRIDAPLADLVPVLAGERV</sequence>
<name>B6IXL1_RHOCS</name>
<protein>
    <submittedName>
        <fullName evidence="1">Sir2-like transcriptional silencer protein</fullName>
    </submittedName>
</protein>
<keyword evidence="2" id="KW-1185">Reference proteome</keyword>
<dbReference type="Pfam" id="PF13289">
    <property type="entry name" value="SIR2_2"/>
    <property type="match status" value="1"/>
</dbReference>
<dbReference type="HOGENOM" id="CLU_993208_0_0_5"/>
<gene>
    <name evidence="1" type="primary">sir2</name>
    <name evidence="1" type="ordered locus">RC1_3686</name>
</gene>
<evidence type="ECO:0000313" key="1">
    <source>
        <dbReference type="EMBL" id="ACJ01035.1"/>
    </source>
</evidence>
<proteinExistence type="predicted"/>
<organism evidence="1 2">
    <name type="scientific">Rhodospirillum centenum (strain ATCC 51521 / SW)</name>
    <dbReference type="NCBI Taxonomy" id="414684"/>
    <lineage>
        <taxon>Bacteria</taxon>
        <taxon>Pseudomonadati</taxon>
        <taxon>Pseudomonadota</taxon>
        <taxon>Alphaproteobacteria</taxon>
        <taxon>Rhodospirillales</taxon>
        <taxon>Rhodospirillaceae</taxon>
        <taxon>Rhodospirillum</taxon>
    </lineage>
</organism>